<feature type="non-terminal residue" evidence="8">
    <location>
        <position position="289"/>
    </location>
</feature>
<evidence type="ECO:0000256" key="5">
    <source>
        <dbReference type="ARBA" id="ARBA00023295"/>
    </source>
</evidence>
<evidence type="ECO:0000256" key="3">
    <source>
        <dbReference type="ARBA" id="ARBA00012601"/>
    </source>
</evidence>
<name>A0A1Y1X0A1_9FUNG</name>
<comment type="caution">
    <text evidence="8">The sequence shown here is derived from an EMBL/GenBank/DDBJ whole genome shotgun (WGS) entry which is preliminary data.</text>
</comment>
<feature type="domain" description="Glycoside hydrolase family 5" evidence="7">
    <location>
        <begin position="2"/>
        <end position="276"/>
    </location>
</feature>
<evidence type="ECO:0000256" key="6">
    <source>
        <dbReference type="RuleBase" id="RU361153"/>
    </source>
</evidence>
<dbReference type="Proteomes" id="UP000193944">
    <property type="component" value="Unassembled WGS sequence"/>
</dbReference>
<reference evidence="8 9" key="1">
    <citation type="submission" date="2016-08" db="EMBL/GenBank/DDBJ databases">
        <title>A Parts List for Fungal Cellulosomes Revealed by Comparative Genomics.</title>
        <authorList>
            <consortium name="DOE Joint Genome Institute"/>
            <person name="Haitjema C.H."/>
            <person name="Gilmore S.P."/>
            <person name="Henske J.K."/>
            <person name="Solomon K.V."/>
            <person name="De Groot R."/>
            <person name="Kuo A."/>
            <person name="Mondo S.J."/>
            <person name="Salamov A.A."/>
            <person name="Labutti K."/>
            <person name="Zhao Z."/>
            <person name="Chiniquy J."/>
            <person name="Barry K."/>
            <person name="Brewer H.M."/>
            <person name="Purvine S.O."/>
            <person name="Wright A.T."/>
            <person name="Boxma B."/>
            <person name="Van Alen T."/>
            <person name="Hackstein J.H."/>
            <person name="Baker S.E."/>
            <person name="Grigoriev I.V."/>
            <person name="O'Malley M.A."/>
        </authorList>
    </citation>
    <scope>NUCLEOTIDE SEQUENCE [LARGE SCALE GENOMIC DNA]</scope>
    <source>
        <strain evidence="8 9">S4</strain>
    </source>
</reference>
<dbReference type="GO" id="GO:0009251">
    <property type="term" value="P:glucan catabolic process"/>
    <property type="evidence" value="ECO:0007669"/>
    <property type="project" value="TreeGrafter"/>
</dbReference>
<protein>
    <recommendedName>
        <fullName evidence="3">cellulase</fullName>
        <ecNumber evidence="3">3.2.1.4</ecNumber>
    </recommendedName>
</protein>
<sequence>GVNESGAEFGQGKYPGEYNKDYIYPDVKAIQASIDQGMNVFRIGFSWERLQRSLNAELDSTEFDRLDEVVSYVTKNGAVAILNPHNFARYNGQIVGTSQVPNSAFADLWKRIAQKYKSNNKVWFGLVNEPHDMPTAQWFSAARDAVDSIRALGANNNVLVPGNAYTGAWNWKETFYGDSNASTALIYFSSSDKNIIFETHQYFDSDYSGTHKECVQRPCNNLFKNFVEWLKANNLKGFIGELGAAINDDCKACVEEAITYLEQNSDYIVGWAWWAAGPWWQDYMYSIEP</sequence>
<keyword evidence="4 6" id="KW-0378">Hydrolase</keyword>
<accession>A0A1Y1X0A1</accession>
<keyword evidence="5 6" id="KW-0326">Glycosidase</keyword>
<evidence type="ECO:0000256" key="1">
    <source>
        <dbReference type="ARBA" id="ARBA00000966"/>
    </source>
</evidence>
<dbReference type="PROSITE" id="PS00659">
    <property type="entry name" value="GLYCOSYL_HYDROL_F5"/>
    <property type="match status" value="1"/>
</dbReference>
<keyword evidence="9" id="KW-1185">Reference proteome</keyword>
<dbReference type="OrthoDB" id="2109727at2759"/>
<evidence type="ECO:0000259" key="7">
    <source>
        <dbReference type="Pfam" id="PF00150"/>
    </source>
</evidence>
<dbReference type="Gene3D" id="3.20.20.80">
    <property type="entry name" value="Glycosidases"/>
    <property type="match status" value="1"/>
</dbReference>
<organism evidence="8 9">
    <name type="scientific">Anaeromyces robustus</name>
    <dbReference type="NCBI Taxonomy" id="1754192"/>
    <lineage>
        <taxon>Eukaryota</taxon>
        <taxon>Fungi</taxon>
        <taxon>Fungi incertae sedis</taxon>
        <taxon>Chytridiomycota</taxon>
        <taxon>Chytridiomycota incertae sedis</taxon>
        <taxon>Neocallimastigomycetes</taxon>
        <taxon>Neocallimastigales</taxon>
        <taxon>Neocallimastigaceae</taxon>
        <taxon>Anaeromyces</taxon>
    </lineage>
</organism>
<dbReference type="GO" id="GO:0008810">
    <property type="term" value="F:cellulase activity"/>
    <property type="evidence" value="ECO:0007669"/>
    <property type="project" value="UniProtKB-EC"/>
</dbReference>
<evidence type="ECO:0000313" key="8">
    <source>
        <dbReference type="EMBL" id="ORX78866.1"/>
    </source>
</evidence>
<dbReference type="PANTHER" id="PTHR34142">
    <property type="entry name" value="ENDO-BETA-1,4-GLUCANASE A"/>
    <property type="match status" value="1"/>
</dbReference>
<comment type="similarity">
    <text evidence="2 6">Belongs to the glycosyl hydrolase 5 (cellulase A) family.</text>
</comment>
<evidence type="ECO:0000256" key="4">
    <source>
        <dbReference type="ARBA" id="ARBA00022801"/>
    </source>
</evidence>
<evidence type="ECO:0000313" key="9">
    <source>
        <dbReference type="Proteomes" id="UP000193944"/>
    </source>
</evidence>
<dbReference type="InterPro" id="IPR018087">
    <property type="entry name" value="Glyco_hydro_5_CS"/>
</dbReference>
<proteinExistence type="inferred from homology"/>
<dbReference type="EC" id="3.2.1.4" evidence="3"/>
<dbReference type="Pfam" id="PF00150">
    <property type="entry name" value="Cellulase"/>
    <property type="match status" value="1"/>
</dbReference>
<dbReference type="EMBL" id="MCFG01000195">
    <property type="protein sequence ID" value="ORX78866.1"/>
    <property type="molecule type" value="Genomic_DNA"/>
</dbReference>
<dbReference type="InterPro" id="IPR001547">
    <property type="entry name" value="Glyco_hydro_5"/>
</dbReference>
<reference evidence="8 9" key="2">
    <citation type="submission" date="2016-08" db="EMBL/GenBank/DDBJ databases">
        <title>Pervasive Adenine N6-methylation of Active Genes in Fungi.</title>
        <authorList>
            <consortium name="DOE Joint Genome Institute"/>
            <person name="Mondo S.J."/>
            <person name="Dannebaum R.O."/>
            <person name="Kuo R.C."/>
            <person name="Labutti K."/>
            <person name="Haridas S."/>
            <person name="Kuo A."/>
            <person name="Salamov A."/>
            <person name="Ahrendt S.R."/>
            <person name="Lipzen A."/>
            <person name="Sullivan W."/>
            <person name="Andreopoulos W.B."/>
            <person name="Clum A."/>
            <person name="Lindquist E."/>
            <person name="Daum C."/>
            <person name="Ramamoorthy G.K."/>
            <person name="Gryganskyi A."/>
            <person name="Culley D."/>
            <person name="Magnuson J.K."/>
            <person name="James T.Y."/>
            <person name="O'Malley M.A."/>
            <person name="Stajich J.E."/>
            <person name="Spatafora J.W."/>
            <person name="Visel A."/>
            <person name="Grigoriev I.V."/>
        </authorList>
    </citation>
    <scope>NUCLEOTIDE SEQUENCE [LARGE SCALE GENOMIC DNA]</scope>
    <source>
        <strain evidence="8 9">S4</strain>
    </source>
</reference>
<dbReference type="PANTHER" id="PTHR34142:SF1">
    <property type="entry name" value="GLYCOSIDE HYDROLASE FAMILY 5 DOMAIN-CONTAINING PROTEIN"/>
    <property type="match status" value="1"/>
</dbReference>
<comment type="catalytic activity">
    <reaction evidence="1">
        <text>Endohydrolysis of (1-&gt;4)-beta-D-glucosidic linkages in cellulose, lichenin and cereal beta-D-glucans.</text>
        <dbReference type="EC" id="3.2.1.4"/>
    </reaction>
</comment>
<feature type="non-terminal residue" evidence="8">
    <location>
        <position position="1"/>
    </location>
</feature>
<dbReference type="STRING" id="1754192.A0A1Y1X0A1"/>
<dbReference type="InterPro" id="IPR017853">
    <property type="entry name" value="GH"/>
</dbReference>
<gene>
    <name evidence="8" type="ORF">BCR32DRAFT_178144</name>
</gene>
<evidence type="ECO:0000256" key="2">
    <source>
        <dbReference type="ARBA" id="ARBA00005641"/>
    </source>
</evidence>
<dbReference type="SUPFAM" id="SSF51445">
    <property type="entry name" value="(Trans)glycosidases"/>
    <property type="match status" value="1"/>
</dbReference>
<dbReference type="AlphaFoldDB" id="A0A1Y1X0A1"/>